<protein>
    <submittedName>
        <fullName evidence="1">Uncharacterized protein</fullName>
    </submittedName>
</protein>
<gene>
    <name evidence="1" type="ORF">IEQ34_017609</name>
</gene>
<evidence type="ECO:0000313" key="1">
    <source>
        <dbReference type="EMBL" id="KAH0453285.1"/>
    </source>
</evidence>
<comment type="caution">
    <text evidence="1">The sequence shown here is derived from an EMBL/GenBank/DDBJ whole genome shotgun (WGS) entry which is preliminary data.</text>
</comment>
<dbReference type="Proteomes" id="UP000775213">
    <property type="component" value="Unassembled WGS sequence"/>
</dbReference>
<organism evidence="1 2">
    <name type="scientific">Dendrobium chrysotoxum</name>
    <name type="common">Orchid</name>
    <dbReference type="NCBI Taxonomy" id="161865"/>
    <lineage>
        <taxon>Eukaryota</taxon>
        <taxon>Viridiplantae</taxon>
        <taxon>Streptophyta</taxon>
        <taxon>Embryophyta</taxon>
        <taxon>Tracheophyta</taxon>
        <taxon>Spermatophyta</taxon>
        <taxon>Magnoliopsida</taxon>
        <taxon>Liliopsida</taxon>
        <taxon>Asparagales</taxon>
        <taxon>Orchidaceae</taxon>
        <taxon>Epidendroideae</taxon>
        <taxon>Malaxideae</taxon>
        <taxon>Dendrobiinae</taxon>
        <taxon>Dendrobium</taxon>
    </lineage>
</organism>
<accession>A0AAV7FU94</accession>
<dbReference type="EMBL" id="JAGFBR010000016">
    <property type="protein sequence ID" value="KAH0453285.1"/>
    <property type="molecule type" value="Genomic_DNA"/>
</dbReference>
<proteinExistence type="predicted"/>
<reference evidence="1 2" key="1">
    <citation type="journal article" date="2021" name="Hortic Res">
        <title>Chromosome-scale assembly of the Dendrobium chrysotoxum genome enhances the understanding of orchid evolution.</title>
        <authorList>
            <person name="Zhang Y."/>
            <person name="Zhang G.Q."/>
            <person name="Zhang D."/>
            <person name="Liu X.D."/>
            <person name="Xu X.Y."/>
            <person name="Sun W.H."/>
            <person name="Yu X."/>
            <person name="Zhu X."/>
            <person name="Wang Z.W."/>
            <person name="Zhao X."/>
            <person name="Zhong W.Y."/>
            <person name="Chen H."/>
            <person name="Yin W.L."/>
            <person name="Huang T."/>
            <person name="Niu S.C."/>
            <person name="Liu Z.J."/>
        </authorList>
    </citation>
    <scope>NUCLEOTIDE SEQUENCE [LARGE SCALE GENOMIC DNA]</scope>
    <source>
        <strain evidence="1">Lindl</strain>
    </source>
</reference>
<name>A0AAV7FU94_DENCH</name>
<sequence length="149" mass="16923">MNLLDRSTGPVQPVHMGPAYGRNFRLLLYAPIARPVLTEHEKVRPSPGCDPPLDFLLAADYTRPPPAAKHRRTSAWLPSTHHSDHRRLLTNGPSDYHRSTTTFPSASVARRLWSIRPPSFADYDPSDHRRPIMTTIIILFNDYFLVTVS</sequence>
<evidence type="ECO:0000313" key="2">
    <source>
        <dbReference type="Proteomes" id="UP000775213"/>
    </source>
</evidence>
<dbReference type="AlphaFoldDB" id="A0AAV7FU94"/>
<keyword evidence="2" id="KW-1185">Reference proteome</keyword>